<dbReference type="InterPro" id="IPR010520">
    <property type="entry name" value="FrsA-like"/>
</dbReference>
<sequence>MFQYFSTNYWWSLMAMGALQTGGEISEIDEICRPLETLSRRGVEDHGANEEWFAAWTKMGHRLERLAKADAEAGFPLGAARKHYRAALYFSVGEFALDARVVARGREAYVRGLENFRRAVELSGDPVELVEIPYEDTTLDALFIRAEGDGPAPCVIHFGGADSVKEHLYLRYKNEFSKRGVSLLIVDHPGVGTAIRLKGLPTRADIEVAGTASADYLATRSDVDMERLGICAMSQGGYYAPRIAALEKRMKLCVVWGAIWDMETIVNEYNSITRGKLKPKQHRTFGGLEPEEVMERIKQMTLEGLADKIECPILVIHGENDQQAPLWRARKTCDEAINAPRRDLKVFTVEDGGAEHCQVDIMTMATDYIVDWTAQRFREMEAA</sequence>
<reference evidence="3 4" key="1">
    <citation type="journal article" date="2010" name="Stand. Genomic Sci.">
        <title>Complete genome sequence of Conexibacter woesei type strain (ID131577).</title>
        <authorList>
            <person name="Pukall R."/>
            <person name="Lapidus A."/>
            <person name="Glavina Del Rio T."/>
            <person name="Copeland A."/>
            <person name="Tice H."/>
            <person name="Cheng J.-F."/>
            <person name="Lucas S."/>
            <person name="Chen F."/>
            <person name="Nolan M."/>
            <person name="Bruce D."/>
            <person name="Goodwin L."/>
            <person name="Pitluck S."/>
            <person name="Mavromatis K."/>
            <person name="Ivanova N."/>
            <person name="Ovchinnikova G."/>
            <person name="Pati A."/>
            <person name="Chen A."/>
            <person name="Palaniappan K."/>
            <person name="Land M."/>
            <person name="Hauser L."/>
            <person name="Chang Y.-J."/>
            <person name="Jeffries C.D."/>
            <person name="Chain P."/>
            <person name="Meincke L."/>
            <person name="Sims D."/>
            <person name="Brettin T."/>
            <person name="Detter J.C."/>
            <person name="Rohde M."/>
            <person name="Goeker M."/>
            <person name="Bristow J."/>
            <person name="Eisen J.A."/>
            <person name="Markowitz V."/>
            <person name="Kyrpides N.C."/>
            <person name="Klenk H.-P."/>
            <person name="Hugenholtz P."/>
        </authorList>
    </citation>
    <scope>NUCLEOTIDE SEQUENCE [LARGE SCALE GENOMIC DNA]</scope>
    <source>
        <strain evidence="4">DSM 14684 / CIP 108061 / JCM 11494 / NBRC 100937 / ID131577</strain>
    </source>
</reference>
<dbReference type="Proteomes" id="UP000008229">
    <property type="component" value="Chromosome"/>
</dbReference>
<dbReference type="PANTHER" id="PTHR22946:SF12">
    <property type="entry name" value="CONIDIAL PIGMENT BIOSYNTHESIS PROTEIN AYG1 (AFU_ORTHOLOGUE AFUA_2G17550)"/>
    <property type="match status" value="1"/>
</dbReference>
<evidence type="ECO:0000256" key="1">
    <source>
        <dbReference type="ARBA" id="ARBA00008645"/>
    </source>
</evidence>
<reference evidence="4" key="2">
    <citation type="submission" date="2010-01" db="EMBL/GenBank/DDBJ databases">
        <title>The complete genome of Conexibacter woesei DSM 14684.</title>
        <authorList>
            <consortium name="US DOE Joint Genome Institute (JGI-PGF)"/>
            <person name="Lucas S."/>
            <person name="Copeland A."/>
            <person name="Lapidus A."/>
            <person name="Glavina del Rio T."/>
            <person name="Dalin E."/>
            <person name="Tice H."/>
            <person name="Bruce D."/>
            <person name="Goodwin L."/>
            <person name="Pitluck S."/>
            <person name="Kyrpides N."/>
            <person name="Mavromatis K."/>
            <person name="Ivanova N."/>
            <person name="Mikhailova N."/>
            <person name="Chertkov O."/>
            <person name="Brettin T."/>
            <person name="Detter J.C."/>
            <person name="Han C."/>
            <person name="Larimer F."/>
            <person name="Land M."/>
            <person name="Hauser L."/>
            <person name="Markowitz V."/>
            <person name="Cheng J.-F."/>
            <person name="Hugenholtz P."/>
            <person name="Woyke T."/>
            <person name="Wu D."/>
            <person name="Pukall R."/>
            <person name="Steenblock K."/>
            <person name="Schneider S."/>
            <person name="Klenk H.-P."/>
            <person name="Eisen J.A."/>
        </authorList>
    </citation>
    <scope>NUCLEOTIDE SEQUENCE [LARGE SCALE GENOMIC DNA]</scope>
    <source>
        <strain evidence="4">DSM 14684 / CIP 108061 / JCM 11494 / NBRC 100937 / ID131577</strain>
    </source>
</reference>
<keyword evidence="4" id="KW-1185">Reference proteome</keyword>
<name>D3F4H1_CONWI</name>
<dbReference type="OrthoDB" id="9765647at2"/>
<organism evidence="3 4">
    <name type="scientific">Conexibacter woesei (strain DSM 14684 / CCUG 47730 / CIP 108061 / JCM 11494 / NBRC 100937 / ID131577)</name>
    <dbReference type="NCBI Taxonomy" id="469383"/>
    <lineage>
        <taxon>Bacteria</taxon>
        <taxon>Bacillati</taxon>
        <taxon>Actinomycetota</taxon>
        <taxon>Thermoleophilia</taxon>
        <taxon>Solirubrobacterales</taxon>
        <taxon>Conexibacteraceae</taxon>
        <taxon>Conexibacter</taxon>
    </lineage>
</organism>
<dbReference type="eggNOG" id="COG1073">
    <property type="taxonomic scope" value="Bacteria"/>
</dbReference>
<dbReference type="STRING" id="469383.Cwoe_2118"/>
<keyword evidence="2" id="KW-0378">Hydrolase</keyword>
<dbReference type="GO" id="GO:0016787">
    <property type="term" value="F:hydrolase activity"/>
    <property type="evidence" value="ECO:0007669"/>
    <property type="project" value="UniProtKB-KW"/>
</dbReference>
<dbReference type="EMBL" id="CP001854">
    <property type="protein sequence ID" value="ADB50543.1"/>
    <property type="molecule type" value="Genomic_DNA"/>
</dbReference>
<dbReference type="SUPFAM" id="SSF53474">
    <property type="entry name" value="alpha/beta-Hydrolases"/>
    <property type="match status" value="1"/>
</dbReference>
<dbReference type="RefSeq" id="WP_012933594.1">
    <property type="nucleotide sequence ID" value="NC_013739.1"/>
</dbReference>
<evidence type="ECO:0008006" key="5">
    <source>
        <dbReference type="Google" id="ProtNLM"/>
    </source>
</evidence>
<dbReference type="Gene3D" id="3.40.50.1820">
    <property type="entry name" value="alpha/beta hydrolase"/>
    <property type="match status" value="1"/>
</dbReference>
<gene>
    <name evidence="3" type="ordered locus">Cwoe_2118</name>
</gene>
<proteinExistence type="inferred from homology"/>
<evidence type="ECO:0000256" key="2">
    <source>
        <dbReference type="ARBA" id="ARBA00022801"/>
    </source>
</evidence>
<dbReference type="InterPro" id="IPR050261">
    <property type="entry name" value="FrsA_esterase"/>
</dbReference>
<dbReference type="Pfam" id="PF06500">
    <property type="entry name" value="FrsA-like"/>
    <property type="match status" value="1"/>
</dbReference>
<dbReference type="KEGG" id="cwo:Cwoe_2118"/>
<dbReference type="AlphaFoldDB" id="D3F4H1"/>
<protein>
    <recommendedName>
        <fullName evidence="5">Peptidase S9 prolyl oligopeptidase catalytic domain-containing protein</fullName>
    </recommendedName>
</protein>
<evidence type="ECO:0000313" key="3">
    <source>
        <dbReference type="EMBL" id="ADB50543.1"/>
    </source>
</evidence>
<comment type="similarity">
    <text evidence="1">Belongs to the AB hydrolase superfamily.</text>
</comment>
<evidence type="ECO:0000313" key="4">
    <source>
        <dbReference type="Proteomes" id="UP000008229"/>
    </source>
</evidence>
<dbReference type="PANTHER" id="PTHR22946">
    <property type="entry name" value="DIENELACTONE HYDROLASE DOMAIN-CONTAINING PROTEIN-RELATED"/>
    <property type="match status" value="1"/>
</dbReference>
<dbReference type="ESTHER" id="conwi-d3f4h1">
    <property type="family name" value="Duf_1100-S"/>
</dbReference>
<accession>D3F4H1</accession>
<dbReference type="InterPro" id="IPR029058">
    <property type="entry name" value="AB_hydrolase_fold"/>
</dbReference>
<dbReference type="HOGENOM" id="CLU_034451_4_1_11"/>